<evidence type="ECO:0000313" key="3">
    <source>
        <dbReference type="Proteomes" id="UP001165121"/>
    </source>
</evidence>
<reference evidence="2" key="1">
    <citation type="submission" date="2023-04" db="EMBL/GenBank/DDBJ databases">
        <title>Phytophthora fragariaefolia NBRC 109709.</title>
        <authorList>
            <person name="Ichikawa N."/>
            <person name="Sato H."/>
            <person name="Tonouchi N."/>
        </authorList>
    </citation>
    <scope>NUCLEOTIDE SEQUENCE</scope>
    <source>
        <strain evidence="2">NBRC 109709</strain>
    </source>
</reference>
<feature type="domain" description="Integrase catalytic" evidence="1">
    <location>
        <begin position="1"/>
        <end position="150"/>
    </location>
</feature>
<dbReference type="OrthoDB" id="115056at2759"/>
<dbReference type="InterPro" id="IPR036397">
    <property type="entry name" value="RNaseH_sf"/>
</dbReference>
<name>A0A9W6TVV7_9STRA</name>
<protein>
    <submittedName>
        <fullName evidence="2">Unnamed protein product</fullName>
    </submittedName>
</protein>
<dbReference type="InterPro" id="IPR001584">
    <property type="entry name" value="Integrase_cat-core"/>
</dbReference>
<keyword evidence="3" id="KW-1185">Reference proteome</keyword>
<dbReference type="GO" id="GO:0015074">
    <property type="term" value="P:DNA integration"/>
    <property type="evidence" value="ECO:0007669"/>
    <property type="project" value="InterPro"/>
</dbReference>
<dbReference type="PROSITE" id="PS50994">
    <property type="entry name" value="INTEGRASE"/>
    <property type="match status" value="1"/>
</dbReference>
<dbReference type="AlphaFoldDB" id="A0A9W6TVV7"/>
<evidence type="ECO:0000313" key="2">
    <source>
        <dbReference type="EMBL" id="GMF20307.1"/>
    </source>
</evidence>
<evidence type="ECO:0000259" key="1">
    <source>
        <dbReference type="PROSITE" id="PS50994"/>
    </source>
</evidence>
<dbReference type="Pfam" id="PF00665">
    <property type="entry name" value="rve"/>
    <property type="match status" value="1"/>
</dbReference>
<dbReference type="GO" id="GO:0003676">
    <property type="term" value="F:nucleic acid binding"/>
    <property type="evidence" value="ECO:0007669"/>
    <property type="project" value="InterPro"/>
</dbReference>
<comment type="caution">
    <text evidence="2">The sequence shown here is derived from an EMBL/GenBank/DDBJ whole genome shotgun (WGS) entry which is preliminary data.</text>
</comment>
<organism evidence="2 3">
    <name type="scientific">Phytophthora fragariaefolia</name>
    <dbReference type="NCBI Taxonomy" id="1490495"/>
    <lineage>
        <taxon>Eukaryota</taxon>
        <taxon>Sar</taxon>
        <taxon>Stramenopiles</taxon>
        <taxon>Oomycota</taxon>
        <taxon>Peronosporomycetes</taxon>
        <taxon>Peronosporales</taxon>
        <taxon>Peronosporaceae</taxon>
        <taxon>Phytophthora</taxon>
    </lineage>
</organism>
<dbReference type="InterPro" id="IPR050951">
    <property type="entry name" value="Retrovirus_Pol_polyprotein"/>
</dbReference>
<dbReference type="EMBL" id="BSXT01000193">
    <property type="protein sequence ID" value="GMF20307.1"/>
    <property type="molecule type" value="Genomic_DNA"/>
</dbReference>
<dbReference type="InterPro" id="IPR012337">
    <property type="entry name" value="RNaseH-like_sf"/>
</dbReference>
<dbReference type="PANTHER" id="PTHR37984">
    <property type="entry name" value="PROTEIN CBG26694"/>
    <property type="match status" value="1"/>
</dbReference>
<dbReference type="SUPFAM" id="SSF53098">
    <property type="entry name" value="Ribonuclease H-like"/>
    <property type="match status" value="1"/>
</dbReference>
<accession>A0A9W6TVV7</accession>
<sequence length="244" mass="27013">MDFVFGLPPDSKRRTGIVVFVDRFSKMVHLAAVPADVTTKQTARLFVDMVFRHHGMPIDIVSDRDPRFTARFWQEVFTLLGTQLSMSTADHLQTDGQTERVNRVLVDVLKSYTHSFHQLSDCLPMAEFAINNSVHVSTGHTPFYVNALRHPRVPSVLGTVAPSISGGGYPVLPEPNKHADLTNISAVSTRARTARSPFNESTVSTPGVDTININEQHTQTGPVVNKDAELNTEFSSKAVDFVQR</sequence>
<dbReference type="Proteomes" id="UP001165121">
    <property type="component" value="Unassembled WGS sequence"/>
</dbReference>
<gene>
    <name evidence="2" type="ORF">Pfra01_000237400</name>
</gene>
<proteinExistence type="predicted"/>
<dbReference type="PANTHER" id="PTHR37984:SF5">
    <property type="entry name" value="PROTEIN NYNRIN-LIKE"/>
    <property type="match status" value="1"/>
</dbReference>
<dbReference type="Gene3D" id="3.30.420.10">
    <property type="entry name" value="Ribonuclease H-like superfamily/Ribonuclease H"/>
    <property type="match status" value="1"/>
</dbReference>